<accession>A0A1F6TIB0</accession>
<dbReference type="STRING" id="1817758.A2150_05970"/>
<proteinExistence type="predicted"/>
<dbReference type="InterPro" id="IPR036766">
    <property type="entry name" value="Fe_traffick_prot_YggX_sf"/>
</dbReference>
<name>A0A1F6TIB0_9PROT</name>
<gene>
    <name evidence="2" type="ORF">A2150_05970</name>
</gene>
<dbReference type="AlphaFoldDB" id="A0A1F6TIB0"/>
<organism evidence="2 3">
    <name type="scientific">Candidatus Muproteobacteria bacterium RBG_16_64_11</name>
    <dbReference type="NCBI Taxonomy" id="1817758"/>
    <lineage>
        <taxon>Bacteria</taxon>
        <taxon>Pseudomonadati</taxon>
        <taxon>Pseudomonadota</taxon>
        <taxon>Candidatus Muproteobacteria</taxon>
    </lineage>
</organism>
<dbReference type="Gene3D" id="1.10.3880.10">
    <property type="entry name" value="Fe(II) trafficking protein YggX"/>
    <property type="match status" value="1"/>
</dbReference>
<sequence length="94" mass="10293">MARIVHCVVLKRPAESLDRPPHPGALGQRILENVSQEGWKLWLQRLALIINENSLSTADPAGLAIIEQHMLGFLFGEGEQGQLPAGYRPAGSKK</sequence>
<dbReference type="NCBIfam" id="NF003817">
    <property type="entry name" value="PRK05408.1"/>
    <property type="match status" value="1"/>
</dbReference>
<protein>
    <submittedName>
        <fullName evidence="2">Oxidative damage protection protein</fullName>
    </submittedName>
</protein>
<keyword evidence="1" id="KW-0408">Iron</keyword>
<dbReference type="InterPro" id="IPR007457">
    <property type="entry name" value="Fe_traffick_prot_YggX"/>
</dbReference>
<evidence type="ECO:0000256" key="1">
    <source>
        <dbReference type="ARBA" id="ARBA00023004"/>
    </source>
</evidence>
<dbReference type="Pfam" id="PF04362">
    <property type="entry name" value="Iron_traffic"/>
    <property type="match status" value="1"/>
</dbReference>
<evidence type="ECO:0000313" key="3">
    <source>
        <dbReference type="Proteomes" id="UP000177925"/>
    </source>
</evidence>
<dbReference type="GO" id="GO:0034599">
    <property type="term" value="P:cellular response to oxidative stress"/>
    <property type="evidence" value="ECO:0007669"/>
    <property type="project" value="TreeGrafter"/>
</dbReference>
<evidence type="ECO:0000313" key="2">
    <source>
        <dbReference type="EMBL" id="OGI44828.1"/>
    </source>
</evidence>
<reference evidence="2 3" key="1">
    <citation type="journal article" date="2016" name="Nat. Commun.">
        <title>Thousands of microbial genomes shed light on interconnected biogeochemical processes in an aquifer system.</title>
        <authorList>
            <person name="Anantharaman K."/>
            <person name="Brown C.T."/>
            <person name="Hug L.A."/>
            <person name="Sharon I."/>
            <person name="Castelle C.J."/>
            <person name="Probst A.J."/>
            <person name="Thomas B.C."/>
            <person name="Singh A."/>
            <person name="Wilkins M.J."/>
            <person name="Karaoz U."/>
            <person name="Brodie E.L."/>
            <person name="Williams K.H."/>
            <person name="Hubbard S.S."/>
            <person name="Banfield J.F."/>
        </authorList>
    </citation>
    <scope>NUCLEOTIDE SEQUENCE [LARGE SCALE GENOMIC DNA]</scope>
</reference>
<dbReference type="PANTHER" id="PTHR36965">
    <property type="entry name" value="FE(2+)-TRAFFICKING PROTEIN-RELATED"/>
    <property type="match status" value="1"/>
</dbReference>
<dbReference type="PANTHER" id="PTHR36965:SF1">
    <property type="entry name" value="FE(2+)-TRAFFICKING PROTEIN-RELATED"/>
    <property type="match status" value="1"/>
</dbReference>
<dbReference type="Proteomes" id="UP000177925">
    <property type="component" value="Unassembled WGS sequence"/>
</dbReference>
<dbReference type="GO" id="GO:0005506">
    <property type="term" value="F:iron ion binding"/>
    <property type="evidence" value="ECO:0007669"/>
    <property type="project" value="InterPro"/>
</dbReference>
<dbReference type="EMBL" id="MFSS01000011">
    <property type="protein sequence ID" value="OGI44828.1"/>
    <property type="molecule type" value="Genomic_DNA"/>
</dbReference>
<dbReference type="SUPFAM" id="SSF111148">
    <property type="entry name" value="YggX-like"/>
    <property type="match status" value="1"/>
</dbReference>
<dbReference type="GO" id="GO:0005829">
    <property type="term" value="C:cytosol"/>
    <property type="evidence" value="ECO:0007669"/>
    <property type="project" value="TreeGrafter"/>
</dbReference>
<comment type="caution">
    <text evidence="2">The sequence shown here is derived from an EMBL/GenBank/DDBJ whole genome shotgun (WGS) entry which is preliminary data.</text>
</comment>